<evidence type="ECO:0000313" key="3">
    <source>
        <dbReference type="Proteomes" id="UP001589707"/>
    </source>
</evidence>
<dbReference type="EMBL" id="JBHMAU010000046">
    <property type="protein sequence ID" value="MFB9776146.1"/>
    <property type="molecule type" value="Genomic_DNA"/>
</dbReference>
<reference evidence="2 3" key="1">
    <citation type="submission" date="2024-09" db="EMBL/GenBank/DDBJ databases">
        <authorList>
            <person name="Sun Q."/>
            <person name="Mori K."/>
        </authorList>
    </citation>
    <scope>NUCLEOTIDE SEQUENCE [LARGE SCALE GENOMIC DNA]</scope>
    <source>
        <strain evidence="2 3">JCM 11683</strain>
    </source>
</reference>
<sequence>MLIHSHRHTPRDLAAWERLEAYDEAIAATGHLEPLIEHAMQVIAGFLQDGPCYVSTSWGKDSTVLVDLVAQTGADIPVVSVRVDGQEMDGTDDVRDAVLAKHPRLRYDELTLPPFPNRSWAQEHEIVERTKADVDIGWKLTERRYGPRRITGIRAEESRIRNMVLRRFGDATRDTCRPIGRWEATDVFAYLHARDLPVHPAYGMSYGGALDRRWLRVHSLGGVRNAGKGRADWEKHYYGDIIRAARLREAVMPLLPEQRQDATTTETLSASSGYPATEIEDILTATRGVVIRRMNYATRWYRTIEWPPRPTWSVSNPDRPLF</sequence>
<feature type="domain" description="Phosphoadenosine phosphosulphate reductase" evidence="1">
    <location>
        <begin position="52"/>
        <end position="206"/>
    </location>
</feature>
<keyword evidence="3" id="KW-1185">Reference proteome</keyword>
<dbReference type="InterPro" id="IPR014729">
    <property type="entry name" value="Rossmann-like_a/b/a_fold"/>
</dbReference>
<name>A0ABV5X272_9MICO</name>
<dbReference type="Pfam" id="PF01507">
    <property type="entry name" value="PAPS_reduct"/>
    <property type="match status" value="1"/>
</dbReference>
<dbReference type="SUPFAM" id="SSF52402">
    <property type="entry name" value="Adenine nucleotide alpha hydrolases-like"/>
    <property type="match status" value="1"/>
</dbReference>
<gene>
    <name evidence="2" type="ORF">ACFFN1_06985</name>
</gene>
<evidence type="ECO:0000313" key="2">
    <source>
        <dbReference type="EMBL" id="MFB9776146.1"/>
    </source>
</evidence>
<dbReference type="Gene3D" id="3.40.50.620">
    <property type="entry name" value="HUPs"/>
    <property type="match status" value="1"/>
</dbReference>
<dbReference type="RefSeq" id="WP_376839872.1">
    <property type="nucleotide sequence ID" value="NZ_JBHMAU010000046.1"/>
</dbReference>
<dbReference type="Proteomes" id="UP001589707">
    <property type="component" value="Unassembled WGS sequence"/>
</dbReference>
<organism evidence="2 3">
    <name type="scientific">Brevibacterium otitidis</name>
    <dbReference type="NCBI Taxonomy" id="53364"/>
    <lineage>
        <taxon>Bacteria</taxon>
        <taxon>Bacillati</taxon>
        <taxon>Actinomycetota</taxon>
        <taxon>Actinomycetes</taxon>
        <taxon>Micrococcales</taxon>
        <taxon>Brevibacteriaceae</taxon>
        <taxon>Brevibacterium</taxon>
    </lineage>
</organism>
<evidence type="ECO:0000259" key="1">
    <source>
        <dbReference type="Pfam" id="PF01507"/>
    </source>
</evidence>
<proteinExistence type="predicted"/>
<comment type="caution">
    <text evidence="2">The sequence shown here is derived from an EMBL/GenBank/DDBJ whole genome shotgun (WGS) entry which is preliminary data.</text>
</comment>
<dbReference type="InterPro" id="IPR002500">
    <property type="entry name" value="PAPS_reduct_dom"/>
</dbReference>
<accession>A0ABV5X272</accession>
<protein>
    <submittedName>
        <fullName evidence="2">Phosphoadenosine phosphosulfate reductase family protein</fullName>
    </submittedName>
</protein>